<dbReference type="Pfam" id="PF00512">
    <property type="entry name" value="HisKA"/>
    <property type="match status" value="1"/>
</dbReference>
<dbReference type="InterPro" id="IPR003661">
    <property type="entry name" value="HisK_dim/P_dom"/>
</dbReference>
<evidence type="ECO:0000256" key="2">
    <source>
        <dbReference type="ARBA" id="ARBA00012438"/>
    </source>
</evidence>
<dbReference type="Gene3D" id="1.10.287.130">
    <property type="match status" value="1"/>
</dbReference>
<evidence type="ECO:0000256" key="4">
    <source>
        <dbReference type="ARBA" id="ARBA00022679"/>
    </source>
</evidence>
<evidence type="ECO:0000313" key="9">
    <source>
        <dbReference type="Proteomes" id="UP000007718"/>
    </source>
</evidence>
<evidence type="ECO:0000256" key="5">
    <source>
        <dbReference type="ARBA" id="ARBA00022777"/>
    </source>
</evidence>
<evidence type="ECO:0000313" key="8">
    <source>
        <dbReference type="EMBL" id="ADY27640.1"/>
    </source>
</evidence>
<evidence type="ECO:0000256" key="1">
    <source>
        <dbReference type="ARBA" id="ARBA00000085"/>
    </source>
</evidence>
<dbReference type="SUPFAM" id="SSF55781">
    <property type="entry name" value="GAF domain-like"/>
    <property type="match status" value="2"/>
</dbReference>
<proteinExistence type="predicted"/>
<dbReference type="PANTHER" id="PTHR43304">
    <property type="entry name" value="PHYTOCHROME-LIKE PROTEIN CPH1"/>
    <property type="match status" value="1"/>
</dbReference>
<dbReference type="CDD" id="cd00082">
    <property type="entry name" value="HisKA"/>
    <property type="match status" value="1"/>
</dbReference>
<dbReference type="InterPro" id="IPR004358">
    <property type="entry name" value="Sig_transdc_His_kin-like_C"/>
</dbReference>
<dbReference type="Pfam" id="PF13426">
    <property type="entry name" value="PAS_9"/>
    <property type="match status" value="1"/>
</dbReference>
<evidence type="ECO:0000256" key="3">
    <source>
        <dbReference type="ARBA" id="ARBA00022553"/>
    </source>
</evidence>
<accession>F0RQT1</accession>
<dbReference type="InterPro" id="IPR029016">
    <property type="entry name" value="GAF-like_dom_sf"/>
</dbReference>
<organism evidence="8 9">
    <name type="scientific">Deinococcus proteolyticus (strain ATCC 35074 / DSM 20540 / JCM 6276 / NBRC 101906 / NCIMB 13154 / VKM Ac-1939 / CCM 2703 / MRP)</name>
    <dbReference type="NCBI Taxonomy" id="693977"/>
    <lineage>
        <taxon>Bacteria</taxon>
        <taxon>Thermotogati</taxon>
        <taxon>Deinococcota</taxon>
        <taxon>Deinococci</taxon>
        <taxon>Deinococcales</taxon>
        <taxon>Deinococcaceae</taxon>
        <taxon>Deinococcus</taxon>
    </lineage>
</organism>
<keyword evidence="3" id="KW-0597">Phosphoprotein</keyword>
<gene>
    <name evidence="8" type="ordered locus">Deipr_2523</name>
</gene>
<dbReference type="NCBIfam" id="TIGR00229">
    <property type="entry name" value="sensory_box"/>
    <property type="match status" value="1"/>
</dbReference>
<dbReference type="SUPFAM" id="SSF55785">
    <property type="entry name" value="PYP-like sensor domain (PAS domain)"/>
    <property type="match status" value="1"/>
</dbReference>
<reference evidence="9" key="1">
    <citation type="submission" date="2011-02" db="EMBL/GenBank/DDBJ databases">
        <title>The complete sequence of plasmid3 of Deinococcus proteolyticus DSM 20540.</title>
        <authorList>
            <consortium name="US DOE Joint Genome Institute (JGI-PGF)"/>
            <person name="Lucas S."/>
            <person name="Copeland A."/>
            <person name="Lapidus A."/>
            <person name="Bruce D."/>
            <person name="Goodwin L."/>
            <person name="Pitluck S."/>
            <person name="Kyrpides N."/>
            <person name="Mavromatis K."/>
            <person name="Pagani I."/>
            <person name="Ivanova N."/>
            <person name="Ovchinnikova G."/>
            <person name="Zeytun A."/>
            <person name="Detter J.C."/>
            <person name="Han C."/>
            <person name="Land M."/>
            <person name="Hauser L."/>
            <person name="Markowitz V."/>
            <person name="Cheng J.-F."/>
            <person name="Hugenholtz P."/>
            <person name="Woyke T."/>
            <person name="Wu D."/>
            <person name="Pukall R."/>
            <person name="Steenblock K."/>
            <person name="Brambilla E."/>
            <person name="Klenk H.-P."/>
            <person name="Eisen J.A."/>
        </authorList>
    </citation>
    <scope>NUCLEOTIDE SEQUENCE [LARGE SCALE GENOMIC DNA]</scope>
    <source>
        <strain evidence="9">ATCC 35074 / DSM 20540 / JCM 6276 / NBRC 101906 / NCIMB 13154 / VKM Ac-1939 / CCM 2703 / MRP</strain>
        <plasmid evidence="9">Plasmid pDEIPR03</plasmid>
    </source>
</reference>
<dbReference type="SUPFAM" id="SSF55874">
    <property type="entry name" value="ATPase domain of HSP90 chaperone/DNA topoisomerase II/histidine kinase"/>
    <property type="match status" value="1"/>
</dbReference>
<keyword evidence="9" id="KW-1185">Reference proteome</keyword>
<dbReference type="Proteomes" id="UP000007718">
    <property type="component" value="Plasmid pDEIPR03"/>
</dbReference>
<feature type="domain" description="Histidine kinase" evidence="7">
    <location>
        <begin position="697"/>
        <end position="910"/>
    </location>
</feature>
<keyword evidence="4" id="KW-0808">Transferase</keyword>
<keyword evidence="8" id="KW-0614">Plasmid</keyword>
<dbReference type="InterPro" id="IPR036097">
    <property type="entry name" value="HisK_dim/P_sf"/>
</dbReference>
<dbReference type="eggNOG" id="COG4251">
    <property type="taxonomic scope" value="Bacteria"/>
</dbReference>
<dbReference type="InterPro" id="IPR052162">
    <property type="entry name" value="Sensor_kinase/Photoreceptor"/>
</dbReference>
<dbReference type="InterPro" id="IPR005467">
    <property type="entry name" value="His_kinase_dom"/>
</dbReference>
<evidence type="ECO:0000256" key="6">
    <source>
        <dbReference type="SAM" id="MobiDB-lite"/>
    </source>
</evidence>
<dbReference type="SMART" id="SM00387">
    <property type="entry name" value="HATPase_c"/>
    <property type="match status" value="1"/>
</dbReference>
<keyword evidence="5 8" id="KW-0418">Kinase</keyword>
<reference evidence="8 9" key="2">
    <citation type="journal article" date="2012" name="Stand. Genomic Sci.">
        <title>Complete genome sequence of the orange-red pigmented, radioresistant Deinococcus proteolyticus type strain (MRP(T)).</title>
        <authorList>
            <person name="Copeland A."/>
            <person name="Zeytun A."/>
            <person name="Yassawong M."/>
            <person name="Nolan M."/>
            <person name="Lucas S."/>
            <person name="Hammon N."/>
            <person name="Deshpande S."/>
            <person name="Cheng J.F."/>
            <person name="Han C."/>
            <person name="Tapia R."/>
            <person name="Goodwin L.A."/>
            <person name="Pitluck S."/>
            <person name="Mavromatis K."/>
            <person name="Liolios K."/>
            <person name="Pagani I."/>
            <person name="Ivanova N."/>
            <person name="Mikhailova N."/>
            <person name="Pati A."/>
            <person name="Chen A."/>
            <person name="Palaniappan K."/>
            <person name="Land M."/>
            <person name="Hauser L."/>
            <person name="Jeffries C.D."/>
            <person name="Brambilla E.M."/>
            <person name="Rohde M."/>
            <person name="Sikorski J."/>
            <person name="Pukall R."/>
            <person name="Goker M."/>
            <person name="Detter J.C."/>
            <person name="Woyke T."/>
            <person name="Bristow J."/>
            <person name="Eisen J.A."/>
            <person name="Markowitz V."/>
            <person name="Hugenholtz P."/>
            <person name="Kyrpides N.C."/>
            <person name="Klenk H.P."/>
            <person name="Lapidus A."/>
        </authorList>
    </citation>
    <scope>NUCLEOTIDE SEQUENCE [LARGE SCALE GENOMIC DNA]</scope>
    <source>
        <strain evidence="9">ATCC 35074 / DSM 20540 / JCM 6276 / NBRC 101906 / NCIMB 13154 / VKM Ac-1939 / CCM 2703 / MRP</strain>
        <plasmid evidence="9">Plasmid pDEIPR03</plasmid>
    </source>
</reference>
<dbReference type="InterPro" id="IPR036890">
    <property type="entry name" value="HATPase_C_sf"/>
</dbReference>
<dbReference type="EC" id="2.7.13.3" evidence="2"/>
<dbReference type="FunFam" id="3.30.565.10:FF:000006">
    <property type="entry name" value="Sensor histidine kinase WalK"/>
    <property type="match status" value="1"/>
</dbReference>
<comment type="catalytic activity">
    <reaction evidence="1">
        <text>ATP + protein L-histidine = ADP + protein N-phospho-L-histidine.</text>
        <dbReference type="EC" id="2.7.13.3"/>
    </reaction>
</comment>
<dbReference type="HOGENOM" id="CLU_013920_0_0_0"/>
<geneLocation type="plasmid" evidence="8 9">
    <name>pDEIPR03</name>
</geneLocation>
<feature type="region of interest" description="Disordered" evidence="6">
    <location>
        <begin position="915"/>
        <end position="936"/>
    </location>
</feature>
<protein>
    <recommendedName>
        <fullName evidence="2">histidine kinase</fullName>
        <ecNumber evidence="2">2.7.13.3</ecNumber>
    </recommendedName>
</protein>
<dbReference type="InterPro" id="IPR000014">
    <property type="entry name" value="PAS"/>
</dbReference>
<dbReference type="InterPro" id="IPR035965">
    <property type="entry name" value="PAS-like_dom_sf"/>
</dbReference>
<dbReference type="PRINTS" id="PR00344">
    <property type="entry name" value="BCTRLSENSOR"/>
</dbReference>
<dbReference type="Pfam" id="PF02518">
    <property type="entry name" value="HATPase_c"/>
    <property type="match status" value="1"/>
</dbReference>
<dbReference type="SMART" id="SM00388">
    <property type="entry name" value="HisKA"/>
    <property type="match status" value="1"/>
</dbReference>
<dbReference type="AlphaFoldDB" id="F0RQT1"/>
<sequence>MASAASPAPHHLCTSLNRLTEFQRPGDLLAFALETVCAALQCQAGAAFLGEDSQPAAHWGEADPNGTLATHALKARAHATAQGQPRQEAGWAAFLLPALPLLDGTQALPLGVLVLQRPWDNAAEDTAGEAAQQSFTLPPDLQAFVNMAALALDRLNQQAEAAQWQRQAGRARQLLKFSPVAIAAGSLSGELTQVNDAYLNLLGCTRAEFEAGRVDWAALTPPEYRQADAEAFARAFEEGQSGWYEKEMLSAGGERIPLKVALFRHDDDETLVVGYLRDLREQRALEQAQASITAELNALLQQQGLTLAQLAAQLQRQNGELEARTRVLEGMAQLVQDHSLDTDPYDLIQRAQMFAQELLPHGYAVYYEPEGGLWRLKSQVGCVGNDALQRVLDGGIPFEDTHNLITPWRSGQPYFQDAYNHAADGLQTVTGQLMATATIPVLTHGQPRGIFAFGLNVPQSWTETEKVILESLAAQLGLGLERLEHTRLLVERSRELESTNNALAARTRALEGFAELSRDLTLEHDPLQLIGRAQDLLVSLLPGSLSTYYELDIPAAGGRWQLLSHRGESPDPELLNSLLRGLPYGRTTIIDRPYSTEQPFYQDVYDPATNATVDRRQTGLLRTSGSFPVHTAGTVRGVLVVGRFQSAPWTPANRTLLETVLFSLQLALERAEQTQALQRHAQELENSNAELERFAFIASHDLQEPLRTVAILTERLLGSLQSPSEAQLRYSSYIRENIQRMQSLLQDLRDFTELGRRLQEPREVDLSRKVDYALRSLEPQVQRSGAQVTVGTLPPVQGDPVQVQELLTRLLDNALKFAAEGHPPEIQVSAQQQGGWVQVCVQDHGIGIAPEHFEQIFTVFQRLHGRERYSGNGIGLSVARRIAELHGGRLWVESQPGEGSTFCFTLPAADGVPLRTAGSAAPPDGSAVRPSAPDSR</sequence>
<dbReference type="Gene3D" id="3.30.450.20">
    <property type="entry name" value="PAS domain"/>
    <property type="match status" value="1"/>
</dbReference>
<dbReference type="PROSITE" id="PS50109">
    <property type="entry name" value="HIS_KIN"/>
    <property type="match status" value="1"/>
</dbReference>
<dbReference type="InterPro" id="IPR003594">
    <property type="entry name" value="HATPase_dom"/>
</dbReference>
<name>F0RQT1_DEIPM</name>
<dbReference type="SMART" id="SM00091">
    <property type="entry name" value="PAS"/>
    <property type="match status" value="1"/>
</dbReference>
<dbReference type="SUPFAM" id="SSF47384">
    <property type="entry name" value="Homodimeric domain of signal transducing histidine kinase"/>
    <property type="match status" value="1"/>
</dbReference>
<evidence type="ECO:0000259" key="7">
    <source>
        <dbReference type="PROSITE" id="PS50109"/>
    </source>
</evidence>
<dbReference type="Gene3D" id="3.30.565.10">
    <property type="entry name" value="Histidine kinase-like ATPase, C-terminal domain"/>
    <property type="match status" value="1"/>
</dbReference>
<dbReference type="Gene3D" id="3.30.450.40">
    <property type="match status" value="2"/>
</dbReference>
<dbReference type="CDD" id="cd00130">
    <property type="entry name" value="PAS"/>
    <property type="match status" value="1"/>
</dbReference>
<dbReference type="PANTHER" id="PTHR43304:SF1">
    <property type="entry name" value="PAC DOMAIN-CONTAINING PROTEIN"/>
    <property type="match status" value="1"/>
</dbReference>
<dbReference type="EMBL" id="CP002539">
    <property type="protein sequence ID" value="ADY27640.1"/>
    <property type="molecule type" value="Genomic_DNA"/>
</dbReference>
<dbReference type="OrthoDB" id="65110at2"/>
<dbReference type="GO" id="GO:0000155">
    <property type="term" value="F:phosphorelay sensor kinase activity"/>
    <property type="evidence" value="ECO:0007669"/>
    <property type="project" value="InterPro"/>
</dbReference>
<dbReference type="KEGG" id="dpt:Deipr_2523"/>